<dbReference type="Pfam" id="PF01940">
    <property type="entry name" value="DUF92"/>
    <property type="match status" value="1"/>
</dbReference>
<dbReference type="KEGG" id="mrob:HH214_20355"/>
<accession>A0A7L5E7X8</accession>
<evidence type="ECO:0000256" key="1">
    <source>
        <dbReference type="ARBA" id="ARBA00004141"/>
    </source>
</evidence>
<evidence type="ECO:0000256" key="6">
    <source>
        <dbReference type="SAM" id="Phobius"/>
    </source>
</evidence>
<organism evidence="7 8">
    <name type="scientific">Mucilaginibacter robiniae</name>
    <dbReference type="NCBI Taxonomy" id="2728022"/>
    <lineage>
        <taxon>Bacteria</taxon>
        <taxon>Pseudomonadati</taxon>
        <taxon>Bacteroidota</taxon>
        <taxon>Sphingobacteriia</taxon>
        <taxon>Sphingobacteriales</taxon>
        <taxon>Sphingobacteriaceae</taxon>
        <taxon>Mucilaginibacter</taxon>
    </lineage>
</organism>
<dbReference type="EMBL" id="CP051682">
    <property type="protein sequence ID" value="QJD98497.1"/>
    <property type="molecule type" value="Genomic_DNA"/>
</dbReference>
<evidence type="ECO:0000313" key="8">
    <source>
        <dbReference type="Proteomes" id="UP000503278"/>
    </source>
</evidence>
<dbReference type="Proteomes" id="UP000503278">
    <property type="component" value="Chromosome"/>
</dbReference>
<dbReference type="AlphaFoldDB" id="A0A7L5E7X8"/>
<evidence type="ECO:0000256" key="5">
    <source>
        <dbReference type="ARBA" id="ARBA00023136"/>
    </source>
</evidence>
<feature type="transmembrane region" description="Helical" evidence="6">
    <location>
        <begin position="184"/>
        <end position="206"/>
    </location>
</feature>
<evidence type="ECO:0000256" key="3">
    <source>
        <dbReference type="ARBA" id="ARBA00022692"/>
    </source>
</evidence>
<feature type="transmembrane region" description="Helical" evidence="6">
    <location>
        <begin position="156"/>
        <end position="178"/>
    </location>
</feature>
<gene>
    <name evidence="7" type="ORF">HH214_20355</name>
</gene>
<reference evidence="7 8" key="1">
    <citation type="submission" date="2020-04" db="EMBL/GenBank/DDBJ databases">
        <title>Genome sequencing of novel species.</title>
        <authorList>
            <person name="Heo J."/>
            <person name="Kim S.-J."/>
            <person name="Kim J.-S."/>
            <person name="Hong S.-B."/>
            <person name="Kwon S.-W."/>
        </authorList>
    </citation>
    <scope>NUCLEOTIDE SEQUENCE [LARGE SCALE GENOMIC DNA]</scope>
    <source>
        <strain evidence="7 8">F39-2</strain>
    </source>
</reference>
<feature type="transmembrane region" description="Helical" evidence="6">
    <location>
        <begin position="218"/>
        <end position="235"/>
    </location>
</feature>
<keyword evidence="3 6" id="KW-0812">Transmembrane</keyword>
<proteinExistence type="inferred from homology"/>
<dbReference type="PANTHER" id="PTHR13353:SF5">
    <property type="entry name" value="TRANSMEMBRANE PROTEIN 19"/>
    <property type="match status" value="1"/>
</dbReference>
<feature type="transmembrane region" description="Helical" evidence="6">
    <location>
        <begin position="84"/>
        <end position="104"/>
    </location>
</feature>
<sequence length="237" mass="25007">MVVDYSALAILLLGAFLSYKYKKLTLSAALVGGVTGALIFAASGYCGIMMMAAFFITGTAATAWKAREKQQLRGAEGDKKPRKASQVIANAGVAGLLGAVALVIPQYNIILQLLIASTFCTATADTWSSELGTIYGKRFINILTLKPDKPGLDGVISLEGTFIGVIGSLLIALIYSISKGDYSALGWLVLCGTLGNLVDSVLGAALERKSYLKNDAVNFLNTLAAALCMLLIIWLRS</sequence>
<evidence type="ECO:0000313" key="7">
    <source>
        <dbReference type="EMBL" id="QJD98497.1"/>
    </source>
</evidence>
<comment type="subcellular location">
    <subcellularLocation>
        <location evidence="1">Membrane</location>
        <topology evidence="1">Multi-pass membrane protein</topology>
    </subcellularLocation>
</comment>
<keyword evidence="4 6" id="KW-1133">Transmembrane helix</keyword>
<dbReference type="PANTHER" id="PTHR13353">
    <property type="entry name" value="TRANSMEMBRANE PROTEIN 19"/>
    <property type="match status" value="1"/>
</dbReference>
<name>A0A7L5E7X8_9SPHI</name>
<dbReference type="GO" id="GO:0016020">
    <property type="term" value="C:membrane"/>
    <property type="evidence" value="ECO:0007669"/>
    <property type="project" value="UniProtKB-SubCell"/>
</dbReference>
<protein>
    <submittedName>
        <fullName evidence="7">DUF92 domain-containing protein</fullName>
    </submittedName>
</protein>
<feature type="transmembrane region" description="Helical" evidence="6">
    <location>
        <begin position="37"/>
        <end position="64"/>
    </location>
</feature>
<dbReference type="InterPro" id="IPR002794">
    <property type="entry name" value="DUF92_TMEM19"/>
</dbReference>
<keyword evidence="5 6" id="KW-0472">Membrane</keyword>
<evidence type="ECO:0000256" key="2">
    <source>
        <dbReference type="ARBA" id="ARBA00009012"/>
    </source>
</evidence>
<evidence type="ECO:0000256" key="4">
    <source>
        <dbReference type="ARBA" id="ARBA00022989"/>
    </source>
</evidence>
<keyword evidence="8" id="KW-1185">Reference proteome</keyword>
<comment type="similarity">
    <text evidence="2">Belongs to the TMEM19 family.</text>
</comment>